<name>A0A0F9Y6G1_9ZZZZ</name>
<dbReference type="GO" id="GO:0016020">
    <property type="term" value="C:membrane"/>
    <property type="evidence" value="ECO:0007669"/>
    <property type="project" value="InterPro"/>
</dbReference>
<dbReference type="InterPro" id="IPR050640">
    <property type="entry name" value="Bact_2-comp_sensor_kinase"/>
</dbReference>
<feature type="transmembrane region" description="Helical" evidence="2">
    <location>
        <begin position="63"/>
        <end position="85"/>
    </location>
</feature>
<dbReference type="InterPro" id="IPR036890">
    <property type="entry name" value="HATPase_C_sf"/>
</dbReference>
<feature type="domain" description="Signal transduction histidine kinase internal region" evidence="3">
    <location>
        <begin position="174"/>
        <end position="246"/>
    </location>
</feature>
<keyword evidence="2" id="KW-0812">Transmembrane</keyword>
<organism evidence="4">
    <name type="scientific">marine sediment metagenome</name>
    <dbReference type="NCBI Taxonomy" id="412755"/>
    <lineage>
        <taxon>unclassified sequences</taxon>
        <taxon>metagenomes</taxon>
        <taxon>ecological metagenomes</taxon>
    </lineage>
</organism>
<feature type="transmembrane region" description="Helical" evidence="2">
    <location>
        <begin position="7"/>
        <end position="24"/>
    </location>
</feature>
<gene>
    <name evidence="4" type="ORF">LCGC14_0129800</name>
</gene>
<evidence type="ECO:0000256" key="1">
    <source>
        <dbReference type="SAM" id="MobiDB-lite"/>
    </source>
</evidence>
<feature type="transmembrane region" description="Helical" evidence="2">
    <location>
        <begin position="36"/>
        <end position="54"/>
    </location>
</feature>
<dbReference type="Pfam" id="PF06580">
    <property type="entry name" value="His_kinase"/>
    <property type="match status" value="1"/>
</dbReference>
<reference evidence="4" key="1">
    <citation type="journal article" date="2015" name="Nature">
        <title>Complex archaea that bridge the gap between prokaryotes and eukaryotes.</title>
        <authorList>
            <person name="Spang A."/>
            <person name="Saw J.H."/>
            <person name="Jorgensen S.L."/>
            <person name="Zaremba-Niedzwiedzka K."/>
            <person name="Martijn J."/>
            <person name="Lind A.E."/>
            <person name="van Eijk R."/>
            <person name="Schleper C."/>
            <person name="Guy L."/>
            <person name="Ettema T.J."/>
        </authorList>
    </citation>
    <scope>NUCLEOTIDE SEQUENCE</scope>
</reference>
<keyword evidence="2" id="KW-1133">Transmembrane helix</keyword>
<accession>A0A0F9Y6G1</accession>
<evidence type="ECO:0000259" key="3">
    <source>
        <dbReference type="Pfam" id="PF06580"/>
    </source>
</evidence>
<dbReference type="GO" id="GO:0000155">
    <property type="term" value="F:phosphorelay sensor kinase activity"/>
    <property type="evidence" value="ECO:0007669"/>
    <property type="project" value="InterPro"/>
</dbReference>
<protein>
    <recommendedName>
        <fullName evidence="3">Signal transduction histidine kinase internal region domain-containing protein</fullName>
    </recommendedName>
</protein>
<keyword evidence="2" id="KW-0472">Membrane</keyword>
<dbReference type="PANTHER" id="PTHR34220:SF7">
    <property type="entry name" value="SENSOR HISTIDINE KINASE YPDA"/>
    <property type="match status" value="1"/>
</dbReference>
<feature type="region of interest" description="Disordered" evidence="1">
    <location>
        <begin position="103"/>
        <end position="123"/>
    </location>
</feature>
<sequence length="364" mass="41232">MNRHKNFIFHVALWLLIWSTAWIFSGSDIQFAAENGMALVFQILVIAILIYYTVPQLLLKKKYIAFTVVSIITVFVVTLILTNVVPDQVLGMDNVGQVPGPRFGPGPGVGGPGSGPRFEDGPPLDANRRPPSRFFINLLLIAIAYVIATLVEIFLLAQRKEEEIVINKNEALQTELKLLKSQINPHFLFNALNNIYALSAIDSGRTQQSISYLSDMLRYVLYECEQEIVPLYKEIDYIENYIKLFCLKSSKTYPITTTFTIENQNIQIVPMLLIPFLENALKHSNIEKITGTFINLKINATENSIDFELENSKPEFKIVKDDVGGIGIENVKKRLAILYPNRHELVINETSQAFKVNLKLQLNE</sequence>
<feature type="compositionally biased region" description="Gly residues" evidence="1">
    <location>
        <begin position="103"/>
        <end position="114"/>
    </location>
</feature>
<dbReference type="EMBL" id="LAZR01000042">
    <property type="protein sequence ID" value="KKO00214.1"/>
    <property type="molecule type" value="Genomic_DNA"/>
</dbReference>
<proteinExistence type="predicted"/>
<evidence type="ECO:0000256" key="2">
    <source>
        <dbReference type="SAM" id="Phobius"/>
    </source>
</evidence>
<dbReference type="AlphaFoldDB" id="A0A0F9Y6G1"/>
<feature type="transmembrane region" description="Helical" evidence="2">
    <location>
        <begin position="134"/>
        <end position="157"/>
    </location>
</feature>
<dbReference type="InterPro" id="IPR010559">
    <property type="entry name" value="Sig_transdc_His_kin_internal"/>
</dbReference>
<evidence type="ECO:0000313" key="4">
    <source>
        <dbReference type="EMBL" id="KKO00214.1"/>
    </source>
</evidence>
<dbReference type="PANTHER" id="PTHR34220">
    <property type="entry name" value="SENSOR HISTIDINE KINASE YPDA"/>
    <property type="match status" value="1"/>
</dbReference>
<dbReference type="Gene3D" id="3.30.565.10">
    <property type="entry name" value="Histidine kinase-like ATPase, C-terminal domain"/>
    <property type="match status" value="1"/>
</dbReference>
<comment type="caution">
    <text evidence="4">The sequence shown here is derived from an EMBL/GenBank/DDBJ whole genome shotgun (WGS) entry which is preliminary data.</text>
</comment>